<proteinExistence type="predicted"/>
<name>A0A0X1T2E4_PSEAA</name>
<protein>
    <recommendedName>
        <fullName evidence="3">DUF1795 domain-containing protein</fullName>
    </recommendedName>
</protein>
<reference evidence="2" key="1">
    <citation type="submission" date="2016-01" db="EMBL/GenBank/DDBJ databases">
        <authorList>
            <person name="Storey N.H."/>
            <person name="Neuman B.W."/>
        </authorList>
    </citation>
    <scope>NUCLEOTIDE SEQUENCE [LARGE SCALE GENOMIC DNA]</scope>
    <source>
        <strain evidence="2">NCPPB 2472</strain>
    </source>
</reference>
<organism evidence="1 2">
    <name type="scientific">Pseudomonas agarici</name>
    <dbReference type="NCBI Taxonomy" id="46677"/>
    <lineage>
        <taxon>Bacteria</taxon>
        <taxon>Pseudomonadati</taxon>
        <taxon>Pseudomonadota</taxon>
        <taxon>Gammaproteobacteria</taxon>
        <taxon>Pseudomonadales</taxon>
        <taxon>Pseudomonadaceae</taxon>
        <taxon>Pseudomonas</taxon>
    </lineage>
</organism>
<evidence type="ECO:0000313" key="2">
    <source>
        <dbReference type="Proteomes" id="UP000063229"/>
    </source>
</evidence>
<dbReference type="Gene3D" id="3.40.1000.10">
    <property type="entry name" value="Mog1/PsbP, alpha/beta/alpha sandwich"/>
    <property type="match status" value="1"/>
</dbReference>
<dbReference type="RefSeq" id="WP_060783068.1">
    <property type="nucleotide sequence ID" value="NZ_CP014135.1"/>
</dbReference>
<keyword evidence="2" id="KW-1185">Reference proteome</keyword>
<dbReference type="STRING" id="46677.AWM79_13625"/>
<gene>
    <name evidence="1" type="ORF">AWM79_13625</name>
</gene>
<accession>A0A0X1T2E4</accession>
<evidence type="ECO:0000313" key="1">
    <source>
        <dbReference type="EMBL" id="AMB86286.1"/>
    </source>
</evidence>
<dbReference type="KEGG" id="pagb:AWM79_13625"/>
<dbReference type="EMBL" id="CP014135">
    <property type="protein sequence ID" value="AMB86286.1"/>
    <property type="molecule type" value="Genomic_DNA"/>
</dbReference>
<sequence>MTRTSIYDRISEKRLAREEAERMALAAAAAAPKPEPEPEPDPVIALQNTPSSFTFGGFNLAFPSGFDFRDIQTTIEHEGEPIILTIKRRDVRQGLALPELFEESVQTFRKLYPDMRAIRQRDYLVAGSAAKSLDFHFKIGHGERHGRLVGAVVPVDGSEDLQWLSISCVIDPTKPSLSHWLIDFDSMLDGVAAR</sequence>
<dbReference type="AlphaFoldDB" id="A0A0X1T2E4"/>
<evidence type="ECO:0008006" key="3">
    <source>
        <dbReference type="Google" id="ProtNLM"/>
    </source>
</evidence>
<dbReference type="Proteomes" id="UP000063229">
    <property type="component" value="Chromosome"/>
</dbReference>